<keyword evidence="3" id="KW-1185">Reference proteome</keyword>
<dbReference type="Pfam" id="PF05593">
    <property type="entry name" value="RHS_repeat"/>
    <property type="match status" value="1"/>
</dbReference>
<evidence type="ECO:0000313" key="2">
    <source>
        <dbReference type="EMBL" id="MCJ0742829.1"/>
    </source>
</evidence>
<organism evidence="2 3">
    <name type="scientific">Pedobacter montanisoli</name>
    <dbReference type="NCBI Taxonomy" id="2923277"/>
    <lineage>
        <taxon>Bacteria</taxon>
        <taxon>Pseudomonadati</taxon>
        <taxon>Bacteroidota</taxon>
        <taxon>Sphingobacteriia</taxon>
        <taxon>Sphingobacteriales</taxon>
        <taxon>Sphingobacteriaceae</taxon>
        <taxon>Pedobacter</taxon>
    </lineage>
</organism>
<accession>A0ABS9ZX09</accession>
<dbReference type="PANTHER" id="PTHR32305">
    <property type="match status" value="1"/>
</dbReference>
<dbReference type="PANTHER" id="PTHR32305:SF15">
    <property type="entry name" value="PROTEIN RHSA-RELATED"/>
    <property type="match status" value="1"/>
</dbReference>
<protein>
    <submittedName>
        <fullName evidence="2">RHS repeat-associated core domain-containing protein</fullName>
    </submittedName>
</protein>
<feature type="region of interest" description="Disordered" evidence="1">
    <location>
        <begin position="576"/>
        <end position="640"/>
    </location>
</feature>
<evidence type="ECO:0000256" key="1">
    <source>
        <dbReference type="SAM" id="MobiDB-lite"/>
    </source>
</evidence>
<sequence length="658" mass="71891">MTKGLATGSLVNVLGTTDNLLTVTYYDDYGRVKKTFGQHYKGGTVSSGNYDEVTSTWEFDGTLSSTERVHHAGANTTTVATAYTYDHMGRKKTTSQSINGAPATVLSEHSYNELGQLKEKKLADGRQSTQYSYNERGWLRTSSSNEFSMELKYETGSYPQYNGNIADQTYTNSNSNGFTYQYDRLNRLTTAAATGMSEVISYDVMGNITSLNRDNAGAKTYNYENGGLSNRLSSVTGLTGTNYQYDGNGNATTDGRNGVTLSYNYLNLPSTVTGPVNITYTYDATGRKLRKTATGTSTTTTDYINGIQYTNGAIDFIQTEEGRALNSGGTYTYQYNLTDHLGNVRASFDIYNNAVRMLQRDDYYAFGKRKEVQSGGTNRYLYNGKELQDELEQYDYGARFYDPVVGRWNGVDNKAEKYHQFSPYAYAINNPLAYVDIDGQDIIVAFTGGPTGGGKTISASSKDAGSTGRVIMDAQKFADDNGIELHTRVITPGWTAGSSVNNAIGFIKENYTEGQKVIIYGYSYGGDFAVELSEALKKEGIDVNLLITVDASDGPLQNATVNTDIPNNVRENLNFFQTKDSGRSSGSQKSGSENKKNSDSGTSNSPGSNGGRNKPKDSKMTKVNNQDKTGAGVNHGNIPDKVYKEVKKKIQNVLVGEL</sequence>
<dbReference type="InterPro" id="IPR031325">
    <property type="entry name" value="RHS_repeat"/>
</dbReference>
<name>A0ABS9ZX09_9SPHI</name>
<gene>
    <name evidence="2" type="ORF">MMF97_08915</name>
</gene>
<dbReference type="InterPro" id="IPR022385">
    <property type="entry name" value="Rhs_assc_core"/>
</dbReference>
<dbReference type="InterPro" id="IPR029058">
    <property type="entry name" value="AB_hydrolase_fold"/>
</dbReference>
<dbReference type="InterPro" id="IPR050708">
    <property type="entry name" value="T6SS_VgrG/RHS"/>
</dbReference>
<dbReference type="Gene3D" id="2.180.10.10">
    <property type="entry name" value="RHS repeat-associated core"/>
    <property type="match status" value="1"/>
</dbReference>
<dbReference type="Proteomes" id="UP001165460">
    <property type="component" value="Unassembled WGS sequence"/>
</dbReference>
<dbReference type="NCBIfam" id="TIGR03696">
    <property type="entry name" value="Rhs_assc_core"/>
    <property type="match status" value="1"/>
</dbReference>
<evidence type="ECO:0000313" key="3">
    <source>
        <dbReference type="Proteomes" id="UP001165460"/>
    </source>
</evidence>
<dbReference type="RefSeq" id="WP_243361647.1">
    <property type="nucleotide sequence ID" value="NZ_JALGBH010000002.1"/>
</dbReference>
<dbReference type="SUPFAM" id="SSF53474">
    <property type="entry name" value="alpha/beta-Hydrolases"/>
    <property type="match status" value="1"/>
</dbReference>
<comment type="caution">
    <text evidence="2">The sequence shown here is derived from an EMBL/GenBank/DDBJ whole genome shotgun (WGS) entry which is preliminary data.</text>
</comment>
<proteinExistence type="predicted"/>
<reference evidence="2" key="1">
    <citation type="submission" date="2022-03" db="EMBL/GenBank/DDBJ databases">
        <authorList>
            <person name="Woo C.Y."/>
        </authorList>
    </citation>
    <scope>NUCLEOTIDE SEQUENCE</scope>
    <source>
        <strain evidence="2">CYS-01</strain>
    </source>
</reference>
<dbReference type="EMBL" id="JALGBH010000002">
    <property type="protein sequence ID" value="MCJ0742829.1"/>
    <property type="molecule type" value="Genomic_DNA"/>
</dbReference>
<dbReference type="Gene3D" id="3.40.50.1820">
    <property type="entry name" value="alpha/beta hydrolase"/>
    <property type="match status" value="1"/>
</dbReference>